<dbReference type="AlphaFoldDB" id="A0A0S3SMT5"/>
<evidence type="ECO:0008006" key="3">
    <source>
        <dbReference type="Google" id="ProtNLM"/>
    </source>
</evidence>
<gene>
    <name evidence="1" type="primary">Vigan.08G074000</name>
    <name evidence="1" type="ORF">VIGAN_08074000</name>
</gene>
<dbReference type="Pfam" id="PF14223">
    <property type="entry name" value="Retrotran_gag_2"/>
    <property type="match status" value="1"/>
</dbReference>
<dbReference type="PANTHER" id="PTHR47481:SF30">
    <property type="entry name" value="CCHC-TYPE DOMAIN-CONTAINING PROTEIN"/>
    <property type="match status" value="1"/>
</dbReference>
<dbReference type="PANTHER" id="PTHR47481">
    <property type="match status" value="1"/>
</dbReference>
<accession>A0A0S3SMT5</accession>
<dbReference type="OrthoDB" id="1436778at2759"/>
<protein>
    <recommendedName>
        <fullName evidence="3">Retrotransposon Copia-like N-terminal domain-containing protein</fullName>
    </recommendedName>
</protein>
<proteinExistence type="predicted"/>
<dbReference type="EMBL" id="AP015041">
    <property type="protein sequence ID" value="BAT94164.1"/>
    <property type="molecule type" value="Genomic_DNA"/>
</dbReference>
<organism evidence="1 2">
    <name type="scientific">Vigna angularis var. angularis</name>
    <dbReference type="NCBI Taxonomy" id="157739"/>
    <lineage>
        <taxon>Eukaryota</taxon>
        <taxon>Viridiplantae</taxon>
        <taxon>Streptophyta</taxon>
        <taxon>Embryophyta</taxon>
        <taxon>Tracheophyta</taxon>
        <taxon>Spermatophyta</taxon>
        <taxon>Magnoliopsida</taxon>
        <taxon>eudicotyledons</taxon>
        <taxon>Gunneridae</taxon>
        <taxon>Pentapetalae</taxon>
        <taxon>rosids</taxon>
        <taxon>fabids</taxon>
        <taxon>Fabales</taxon>
        <taxon>Fabaceae</taxon>
        <taxon>Papilionoideae</taxon>
        <taxon>50 kb inversion clade</taxon>
        <taxon>NPAAA clade</taxon>
        <taxon>indigoferoid/millettioid clade</taxon>
        <taxon>Phaseoleae</taxon>
        <taxon>Vigna</taxon>
    </lineage>
</organism>
<evidence type="ECO:0000313" key="1">
    <source>
        <dbReference type="EMBL" id="BAT94164.1"/>
    </source>
</evidence>
<sequence length="146" mass="16444">MPTPHTFTSPISLKLNEDNFLVWKHQALATVTGLHLMKFRESSSYPPKYVTPDAAASDAVNPLDLHHLQLIVAWLLSSMSDTMLTKIIGLNTSYNIWKTLTVHYASQSRARIKKIKSQLKSTKKDKTVSAYVLEIKKSVDAFLRSS</sequence>
<keyword evidence="2" id="KW-1185">Reference proteome</keyword>
<dbReference type="Proteomes" id="UP000291084">
    <property type="component" value="Chromosome 8"/>
</dbReference>
<evidence type="ECO:0000313" key="2">
    <source>
        <dbReference type="Proteomes" id="UP000291084"/>
    </source>
</evidence>
<reference evidence="1 2" key="1">
    <citation type="journal article" date="2015" name="Sci. Rep.">
        <title>The power of single molecule real-time sequencing technology in the de novo assembly of a eukaryotic genome.</title>
        <authorList>
            <person name="Sakai H."/>
            <person name="Naito K."/>
            <person name="Ogiso-Tanaka E."/>
            <person name="Takahashi Y."/>
            <person name="Iseki K."/>
            <person name="Muto C."/>
            <person name="Satou K."/>
            <person name="Teruya K."/>
            <person name="Shiroma A."/>
            <person name="Shimoji M."/>
            <person name="Hirano T."/>
            <person name="Itoh T."/>
            <person name="Kaga A."/>
            <person name="Tomooka N."/>
        </authorList>
    </citation>
    <scope>NUCLEOTIDE SEQUENCE [LARGE SCALE GENOMIC DNA]</scope>
    <source>
        <strain evidence="2">cv. Shumari</strain>
    </source>
</reference>
<name>A0A0S3SMT5_PHAAN</name>